<dbReference type="Proteomes" id="UP000218676">
    <property type="component" value="Chromosome 1"/>
</dbReference>
<evidence type="ECO:0000313" key="1">
    <source>
        <dbReference type="EMBL" id="BAX53695.1"/>
    </source>
</evidence>
<proteinExistence type="predicted"/>
<name>A0AAD1CGA1_PHODP</name>
<reference evidence="2" key="1">
    <citation type="submission" date="2017-05" db="EMBL/GenBank/DDBJ databases">
        <title>Whole genome sequence of fish pathogenic bacteria, Photobacterium damselae subsp. piscicida, strain 91-197, isolated from hybrid striped bass (Morone sp.) in USA.</title>
        <authorList>
            <person name="Teru Y."/>
            <person name="Hikima J."/>
            <person name="Kono T."/>
            <person name="Sakai M."/>
            <person name="Takano T."/>
            <person name="Hawke J.P."/>
            <person name="Takeyama H."/>
            <person name="Aoki T."/>
        </authorList>
    </citation>
    <scope>NUCLEOTIDE SEQUENCE [LARGE SCALE GENOMIC DNA]</scope>
    <source>
        <strain evidence="2">91-197</strain>
    </source>
</reference>
<organism evidence="1 2">
    <name type="scientific">Photobacterium damsela subsp. piscicida</name>
    <name type="common">Pasteurella piscicida</name>
    <dbReference type="NCBI Taxonomy" id="38294"/>
    <lineage>
        <taxon>Bacteria</taxon>
        <taxon>Pseudomonadati</taxon>
        <taxon>Pseudomonadota</taxon>
        <taxon>Gammaproteobacteria</taxon>
        <taxon>Vibrionales</taxon>
        <taxon>Vibrionaceae</taxon>
        <taxon>Photobacterium</taxon>
    </lineage>
</organism>
<evidence type="ECO:0000313" key="2">
    <source>
        <dbReference type="Proteomes" id="UP000218676"/>
    </source>
</evidence>
<sequence length="30" mass="3715">MVKHIDPDQFREIKVVFYLQFNLFNKNCDI</sequence>
<dbReference type="EMBL" id="AP018045">
    <property type="protein sequence ID" value="BAX53695.1"/>
    <property type="molecule type" value="Genomic_DNA"/>
</dbReference>
<dbReference type="AlphaFoldDB" id="A0AAD1CGA1"/>
<protein>
    <submittedName>
        <fullName evidence="1">Uncharacterized protein</fullName>
    </submittedName>
</protein>
<accession>A0AAD1CGA1</accession>
<gene>
    <name evidence="1" type="ORF">PDPUS_1_02321</name>
</gene>